<accession>A0A9D1VTL9</accession>
<protein>
    <submittedName>
        <fullName evidence="8">FAD-dependent oxidoreductase</fullName>
    </submittedName>
</protein>
<dbReference type="Gene3D" id="3.40.250.10">
    <property type="entry name" value="Rhodanese-like domain"/>
    <property type="match status" value="1"/>
</dbReference>
<dbReference type="Pfam" id="PF07992">
    <property type="entry name" value="Pyr_redox_2"/>
    <property type="match status" value="1"/>
</dbReference>
<reference evidence="8" key="2">
    <citation type="submission" date="2021-04" db="EMBL/GenBank/DDBJ databases">
        <authorList>
            <person name="Gilroy R."/>
        </authorList>
    </citation>
    <scope>NUCLEOTIDE SEQUENCE</scope>
    <source>
        <strain evidence="8">26628</strain>
    </source>
</reference>
<evidence type="ECO:0000313" key="9">
    <source>
        <dbReference type="Proteomes" id="UP000824249"/>
    </source>
</evidence>
<gene>
    <name evidence="8" type="ORF">H9737_03610</name>
</gene>
<dbReference type="SUPFAM" id="SSF51905">
    <property type="entry name" value="FAD/NAD(P)-binding domain"/>
    <property type="match status" value="1"/>
</dbReference>
<evidence type="ECO:0000256" key="4">
    <source>
        <dbReference type="ARBA" id="ARBA00022827"/>
    </source>
</evidence>
<dbReference type="Pfam" id="PF00581">
    <property type="entry name" value="Rhodanese"/>
    <property type="match status" value="1"/>
</dbReference>
<dbReference type="EMBL" id="DXFD01000057">
    <property type="protein sequence ID" value="HIX46760.1"/>
    <property type="molecule type" value="Genomic_DNA"/>
</dbReference>
<reference evidence="8" key="1">
    <citation type="journal article" date="2021" name="PeerJ">
        <title>Extensive microbial diversity within the chicken gut microbiome revealed by metagenomics and culture.</title>
        <authorList>
            <person name="Gilroy R."/>
            <person name="Ravi A."/>
            <person name="Getino M."/>
            <person name="Pursley I."/>
            <person name="Horton D.L."/>
            <person name="Alikhan N.F."/>
            <person name="Baker D."/>
            <person name="Gharbi K."/>
            <person name="Hall N."/>
            <person name="Watson M."/>
            <person name="Adriaenssens E.M."/>
            <person name="Foster-Nyarko E."/>
            <person name="Jarju S."/>
            <person name="Secka A."/>
            <person name="Antonio M."/>
            <person name="Oren A."/>
            <person name="Chaudhuri R.R."/>
            <person name="La Ragione R."/>
            <person name="Hildebrand F."/>
            <person name="Pallen M.J."/>
        </authorList>
    </citation>
    <scope>NUCLEOTIDE SEQUENCE</scope>
    <source>
        <strain evidence="8">26628</strain>
    </source>
</reference>
<dbReference type="SMART" id="SM00450">
    <property type="entry name" value="RHOD"/>
    <property type="match status" value="1"/>
</dbReference>
<evidence type="ECO:0000256" key="6">
    <source>
        <dbReference type="ARBA" id="ARBA00023284"/>
    </source>
</evidence>
<dbReference type="PROSITE" id="PS50206">
    <property type="entry name" value="RHODANESE_3"/>
    <property type="match status" value="1"/>
</dbReference>
<dbReference type="InterPro" id="IPR016156">
    <property type="entry name" value="FAD/NAD-linked_Rdtase_dimer_sf"/>
</dbReference>
<evidence type="ECO:0000259" key="7">
    <source>
        <dbReference type="PROSITE" id="PS50206"/>
    </source>
</evidence>
<keyword evidence="5" id="KW-0560">Oxidoreductase</keyword>
<dbReference type="InterPro" id="IPR001763">
    <property type="entry name" value="Rhodanese-like_dom"/>
</dbReference>
<dbReference type="InterPro" id="IPR050260">
    <property type="entry name" value="FAD-bd_OxRdtase"/>
</dbReference>
<dbReference type="InterPro" id="IPR004099">
    <property type="entry name" value="Pyr_nucl-diS_OxRdtase_dimer"/>
</dbReference>
<dbReference type="Pfam" id="PF02852">
    <property type="entry name" value="Pyr_redox_dim"/>
    <property type="match status" value="1"/>
</dbReference>
<sequence length="564" mass="60368">MKVVIIGGVAGGATAAARLRRLDESAEIVVLERGGYVSYANCGLPYYLGGVIRDRANLLLQTPESFRRRFNVDVRVHNEAVAILREQKQVRVRRAEDGGEYLESYDKLIYAPGAKAVRPPFVGQSARIFTLRTVEDTFAVDDFLRERRPRRALVVGGGFIGLETAENLAERGISVTLLQLEDQVMPPFDYDMACILHAKLREKGIDLRLRSRVTSLRDEGEGVRADIEGGAAVLADFALVAVGVAPETELAAAAGLELGLRGAVVVDEHMRTSDPDIYAVGDAVQVKNAVTGQQALVPLAGPANRQGRVAADNVAGIAGVYRGAQGSSVMKLFELTAASTGLSVRAARAAGFAADSVLLFSPDHATYYPGAKNMTLKVVYDRTDGRILGAQAVGFGGTEKRMDVLATAVRAGLTADDLTALDLCYAPPYSSAKDPVNMAGYVIGNVLRGLVRQHGWEDVPAISQREDAVLLDVQTPGEFAQAHLRGAVNIPVDELRARLGELDRGKTVYVNCYSGLRSYIACRILAANGFSCSNLAGGIRFYKVVAEGGGYDEAPRHLCGLGCE</sequence>
<dbReference type="PRINTS" id="PR00411">
    <property type="entry name" value="PNDRDTASEI"/>
</dbReference>
<organism evidence="8 9">
    <name type="scientific">Candidatus Borkfalkia faecigallinarum</name>
    <dbReference type="NCBI Taxonomy" id="2838509"/>
    <lineage>
        <taxon>Bacteria</taxon>
        <taxon>Bacillati</taxon>
        <taxon>Bacillota</taxon>
        <taxon>Clostridia</taxon>
        <taxon>Christensenellales</taxon>
        <taxon>Christensenellaceae</taxon>
        <taxon>Candidatus Borkfalkia</taxon>
    </lineage>
</organism>
<dbReference type="Proteomes" id="UP000824249">
    <property type="component" value="Unassembled WGS sequence"/>
</dbReference>
<evidence type="ECO:0000256" key="3">
    <source>
        <dbReference type="ARBA" id="ARBA00022630"/>
    </source>
</evidence>
<evidence type="ECO:0000256" key="5">
    <source>
        <dbReference type="ARBA" id="ARBA00023002"/>
    </source>
</evidence>
<comment type="cofactor">
    <cofactor evidence="1">
        <name>FAD</name>
        <dbReference type="ChEBI" id="CHEBI:57692"/>
    </cofactor>
</comment>
<dbReference type="SUPFAM" id="SSF52821">
    <property type="entry name" value="Rhodanese/Cell cycle control phosphatase"/>
    <property type="match status" value="1"/>
</dbReference>
<keyword evidence="3" id="KW-0285">Flavoprotein</keyword>
<dbReference type="AlphaFoldDB" id="A0A9D1VTL9"/>
<dbReference type="InterPro" id="IPR023753">
    <property type="entry name" value="FAD/NAD-binding_dom"/>
</dbReference>
<dbReference type="SUPFAM" id="SSF55424">
    <property type="entry name" value="FAD/NAD-linked reductases, dimerisation (C-terminal) domain"/>
    <property type="match status" value="1"/>
</dbReference>
<dbReference type="GO" id="GO:0016491">
    <property type="term" value="F:oxidoreductase activity"/>
    <property type="evidence" value="ECO:0007669"/>
    <property type="project" value="UniProtKB-KW"/>
</dbReference>
<evidence type="ECO:0000313" key="8">
    <source>
        <dbReference type="EMBL" id="HIX46760.1"/>
    </source>
</evidence>
<name>A0A9D1VTL9_9FIRM</name>
<comment type="similarity">
    <text evidence="2">Belongs to the class-III pyridine nucleotide-disulfide oxidoreductase family.</text>
</comment>
<evidence type="ECO:0000256" key="2">
    <source>
        <dbReference type="ARBA" id="ARBA00009130"/>
    </source>
</evidence>
<feature type="domain" description="Rhodanese" evidence="7">
    <location>
        <begin position="464"/>
        <end position="546"/>
    </location>
</feature>
<keyword evidence="4" id="KW-0274">FAD</keyword>
<dbReference type="PRINTS" id="PR00368">
    <property type="entry name" value="FADPNR"/>
</dbReference>
<comment type="caution">
    <text evidence="8">The sequence shown here is derived from an EMBL/GenBank/DDBJ whole genome shotgun (WGS) entry which is preliminary data.</text>
</comment>
<dbReference type="Gene3D" id="3.50.50.60">
    <property type="entry name" value="FAD/NAD(P)-binding domain"/>
    <property type="match status" value="2"/>
</dbReference>
<dbReference type="PANTHER" id="PTHR43429">
    <property type="entry name" value="PYRIDINE NUCLEOTIDE-DISULFIDE OXIDOREDUCTASE DOMAIN-CONTAINING"/>
    <property type="match status" value="1"/>
</dbReference>
<keyword evidence="6" id="KW-0676">Redox-active center</keyword>
<evidence type="ECO:0000256" key="1">
    <source>
        <dbReference type="ARBA" id="ARBA00001974"/>
    </source>
</evidence>
<dbReference type="InterPro" id="IPR036188">
    <property type="entry name" value="FAD/NAD-bd_sf"/>
</dbReference>
<dbReference type="InterPro" id="IPR036873">
    <property type="entry name" value="Rhodanese-like_dom_sf"/>
</dbReference>
<dbReference type="PANTHER" id="PTHR43429:SF1">
    <property type="entry name" value="NAD(P)H SULFUR OXIDOREDUCTASE (COA-DEPENDENT)"/>
    <property type="match status" value="1"/>
</dbReference>
<proteinExistence type="inferred from homology"/>